<dbReference type="AlphaFoldDB" id="A0A6B9V6H7"/>
<name>A0A6B9V6H7_ARAHY</name>
<proteinExistence type="predicted"/>
<protein>
    <submittedName>
        <fullName evidence="1">Uncharacterized protein</fullName>
    </submittedName>
</protein>
<accession>A0A6B9V6H7</accession>
<evidence type="ECO:0000313" key="1">
    <source>
        <dbReference type="EMBL" id="QHN75802.1"/>
    </source>
</evidence>
<dbReference type="EMBL" id="CP031001">
    <property type="protein sequence ID" value="QHN75802.1"/>
    <property type="molecule type" value="Genomic_DNA"/>
</dbReference>
<gene>
    <name evidence="1" type="ORF">DS421_19g638430</name>
</gene>
<evidence type="ECO:0000313" key="2">
    <source>
        <dbReference type="Proteomes" id="UP000464620"/>
    </source>
</evidence>
<sequence>MKLNCFIFLQSSLIQLKYGGNCVGRWWLLLGIGIDIHGDRLLQRYPLFEVPYLSLSSSLSRLLPIALSPSQPKRGEVVEEGRGEGFVGDEVEGGFRFEAVVLDALAEGVAKSMEVVGASSSIGVRERSVCDCWRWIG</sequence>
<reference evidence="1 2" key="1">
    <citation type="submission" date="2020-01" db="EMBL/GenBank/DDBJ databases">
        <title>Genome sequence of Arachis hypogaea, cultivar Shitouqi.</title>
        <authorList>
            <person name="Zhuang W."/>
            <person name="Chen H."/>
            <person name="Varshney R."/>
            <person name="Wang D."/>
            <person name="Ming R."/>
        </authorList>
    </citation>
    <scope>NUCLEOTIDE SEQUENCE [LARGE SCALE GENOMIC DNA]</scope>
    <source>
        <tissue evidence="1">Young leaf</tissue>
    </source>
</reference>
<dbReference type="Proteomes" id="UP000464620">
    <property type="component" value="Chromosome B09"/>
</dbReference>
<organism evidence="1 2">
    <name type="scientific">Arachis hypogaea</name>
    <name type="common">Peanut</name>
    <dbReference type="NCBI Taxonomy" id="3818"/>
    <lineage>
        <taxon>Eukaryota</taxon>
        <taxon>Viridiplantae</taxon>
        <taxon>Streptophyta</taxon>
        <taxon>Embryophyta</taxon>
        <taxon>Tracheophyta</taxon>
        <taxon>Spermatophyta</taxon>
        <taxon>Magnoliopsida</taxon>
        <taxon>eudicotyledons</taxon>
        <taxon>Gunneridae</taxon>
        <taxon>Pentapetalae</taxon>
        <taxon>rosids</taxon>
        <taxon>fabids</taxon>
        <taxon>Fabales</taxon>
        <taxon>Fabaceae</taxon>
        <taxon>Papilionoideae</taxon>
        <taxon>50 kb inversion clade</taxon>
        <taxon>dalbergioids sensu lato</taxon>
        <taxon>Dalbergieae</taxon>
        <taxon>Pterocarpus clade</taxon>
        <taxon>Arachis</taxon>
    </lineage>
</organism>